<dbReference type="HOGENOM" id="CLU_1286304_0_0_2"/>
<dbReference type="eggNOG" id="arCOG00990">
    <property type="taxonomic scope" value="Archaea"/>
</dbReference>
<evidence type="ECO:0000256" key="1">
    <source>
        <dbReference type="ARBA" id="ARBA00022694"/>
    </source>
</evidence>
<keyword evidence="4" id="KW-1185">Reference proteome</keyword>
<dbReference type="Pfam" id="PF17884">
    <property type="entry name" value="DUF5591"/>
    <property type="match status" value="1"/>
</dbReference>
<dbReference type="InterPro" id="IPR040777">
    <property type="entry name" value="DUF5591"/>
</dbReference>
<dbReference type="RefSeq" id="WP_013683171.1">
    <property type="nucleotide sequence ID" value="NC_015320.1"/>
</dbReference>
<proteinExistence type="predicted"/>
<protein>
    <recommendedName>
        <fullName evidence="2">DUF5591 domain-containing protein</fullName>
    </recommendedName>
</protein>
<evidence type="ECO:0000313" key="3">
    <source>
        <dbReference type="EMBL" id="AEA46497.1"/>
    </source>
</evidence>
<dbReference type="Gene3D" id="3.40.50.10630">
    <property type="entry name" value="Uracil-DNA glycosylase-like"/>
    <property type="match status" value="1"/>
</dbReference>
<dbReference type="Proteomes" id="UP000008136">
    <property type="component" value="Chromosome"/>
</dbReference>
<dbReference type="KEGG" id="ave:Arcve_0465"/>
<gene>
    <name evidence="3" type="ordered locus">Arcve_0465</name>
</gene>
<dbReference type="STRING" id="693661.Arcve_0465"/>
<sequence>MLSLEQALKLNPGLNPKLFLPSPEDVLRILEEEPVKSWLEFIANEHVAPKREVLLLVPCTAKKPYDPPRDELHCRLLELEKTYDLYLVSVSEPLALEPREYWDFRWRGHNLIYDAPFFPWIERYGYKWSDEIAEKVWSRLADVAKAWQKRNNHFERVICFATPNSGYRRIVEKMHVDVFVPDFEPDIDVSYEENTDLIYTHPDVWRSLLDALTL</sequence>
<evidence type="ECO:0000259" key="2">
    <source>
        <dbReference type="Pfam" id="PF17884"/>
    </source>
</evidence>
<dbReference type="SUPFAM" id="SSF52141">
    <property type="entry name" value="Uracil-DNA glycosylase-like"/>
    <property type="match status" value="1"/>
</dbReference>
<keyword evidence="1" id="KW-0819">tRNA processing</keyword>
<dbReference type="GO" id="GO:0008033">
    <property type="term" value="P:tRNA processing"/>
    <property type="evidence" value="ECO:0007669"/>
    <property type="project" value="UniProtKB-KW"/>
</dbReference>
<dbReference type="GeneID" id="10393560"/>
<dbReference type="InterPro" id="IPR036895">
    <property type="entry name" value="Uracil-DNA_glycosylase-like_sf"/>
</dbReference>
<dbReference type="AlphaFoldDB" id="F2KPZ0"/>
<accession>F2KPZ0</accession>
<name>F2KPZ0_ARCVS</name>
<reference evidence="3 4" key="1">
    <citation type="submission" date="2011-03" db="EMBL/GenBank/DDBJ databases">
        <title>The complete genome of Archaeoglobus veneficus SNP6.</title>
        <authorList>
            <consortium name="US DOE Joint Genome Institute (JGI-PGF)"/>
            <person name="Lucas S."/>
            <person name="Copeland A."/>
            <person name="Lapidus A."/>
            <person name="Bruce D."/>
            <person name="Goodwin L."/>
            <person name="Pitluck S."/>
            <person name="Kyrpides N."/>
            <person name="Mavromatis K."/>
            <person name="Pagani I."/>
            <person name="Ivanova N."/>
            <person name="Mikhailova N."/>
            <person name="Lu M."/>
            <person name="Detter J.C."/>
            <person name="Tapia R."/>
            <person name="Han C."/>
            <person name="Land M."/>
            <person name="Hauser L."/>
            <person name="Markowitz V."/>
            <person name="Cheng J.-F."/>
            <person name="Hugenholtz P."/>
            <person name="Woyke T."/>
            <person name="Wu D."/>
            <person name="Spring S."/>
            <person name="Brambilla E."/>
            <person name="Klenk H.-P."/>
            <person name="Eisen J.A."/>
        </authorList>
    </citation>
    <scope>NUCLEOTIDE SEQUENCE [LARGE SCALE GENOMIC DNA]</scope>
    <source>
        <strain>SNP6</strain>
    </source>
</reference>
<dbReference type="OrthoDB" id="115061at2157"/>
<feature type="domain" description="DUF5591" evidence="2">
    <location>
        <begin position="35"/>
        <end position="175"/>
    </location>
</feature>
<evidence type="ECO:0000313" key="4">
    <source>
        <dbReference type="Proteomes" id="UP000008136"/>
    </source>
</evidence>
<dbReference type="EMBL" id="CP002588">
    <property type="protein sequence ID" value="AEA46497.1"/>
    <property type="molecule type" value="Genomic_DNA"/>
</dbReference>
<organism evidence="3 4">
    <name type="scientific">Archaeoglobus veneficus (strain DSM 11195 / SNP6)</name>
    <dbReference type="NCBI Taxonomy" id="693661"/>
    <lineage>
        <taxon>Archaea</taxon>
        <taxon>Methanobacteriati</taxon>
        <taxon>Methanobacteriota</taxon>
        <taxon>Archaeoglobi</taxon>
        <taxon>Archaeoglobales</taxon>
        <taxon>Archaeoglobaceae</taxon>
        <taxon>Archaeoglobus</taxon>
    </lineage>
</organism>